<feature type="region of interest" description="Disordered" evidence="3">
    <location>
        <begin position="1"/>
        <end position="46"/>
    </location>
</feature>
<evidence type="ECO:0000313" key="5">
    <source>
        <dbReference type="Proteomes" id="UP001519460"/>
    </source>
</evidence>
<proteinExistence type="inferred from homology"/>
<dbReference type="PANTHER" id="PTHR13211">
    <property type="entry name" value="TELOMERASE CAJAL BODY PROTEIN 1"/>
    <property type="match status" value="1"/>
</dbReference>
<feature type="region of interest" description="Disordered" evidence="3">
    <location>
        <begin position="503"/>
        <end position="532"/>
    </location>
</feature>
<organism evidence="4 5">
    <name type="scientific">Batillaria attramentaria</name>
    <dbReference type="NCBI Taxonomy" id="370345"/>
    <lineage>
        <taxon>Eukaryota</taxon>
        <taxon>Metazoa</taxon>
        <taxon>Spiralia</taxon>
        <taxon>Lophotrochozoa</taxon>
        <taxon>Mollusca</taxon>
        <taxon>Gastropoda</taxon>
        <taxon>Caenogastropoda</taxon>
        <taxon>Sorbeoconcha</taxon>
        <taxon>Cerithioidea</taxon>
        <taxon>Batillariidae</taxon>
        <taxon>Batillaria</taxon>
    </lineage>
</organism>
<sequence length="545" mass="60166">MDPVNTDVEMDPAHTSIQLTDTETKSEAQPQSSSSLYPTPDVQFQTQPDVNLVEDVVHPADASLEPVSTTQAPVLDNSAPFPATAIQDSPSHDQVVDGGTPDIGVQLFPTSISSADAGQPDIVYGSYDSQQQHQQGVIHDDQGPLEQGSESWFAWQSPEYYSKFKDRVGLESTCMGQSYAGDIVAVAEKEFAETKENYLRGCKWSPDGRSILTNSNDDMMRVFDITDDVITGTRDIQAELECSTRVQESELVYDYCWFPCMESTQPDTCCFATSCRDTPIHLYNSVTGSLVCTYRPYNNVDEIVAAHSICFTCDGRYLLSGFNKTIRIFHTARPGRDFIQRPTTVKDKRTQETKGQQGIISCFAAHPSDPAIFAAGSFRGDVALYSAPGGDMSSVFRGQQGGVTHMMFSSDGLRLYAGGRKTNQRMYFDLDSTNKFLLSGNHNGKVSVWDLETPPYDNPITSWPQVDPVINFQAHRDATNGCSVNPKCSLLATCSGQRHFPLDDIVSSDDDSDNSDEDDGDGDKTETDMEEVEENCLRVWRIKLS</sequence>
<gene>
    <name evidence="4" type="ORF">BaRGS_00033248</name>
</gene>
<comment type="similarity">
    <text evidence="1">Belongs to the TCAB1 family.</text>
</comment>
<accession>A0ABD0JKE2</accession>
<comment type="caution">
    <text evidence="4">The sequence shown here is derived from an EMBL/GenBank/DDBJ whole genome shotgun (WGS) entry which is preliminary data.</text>
</comment>
<dbReference type="SMART" id="SM00320">
    <property type="entry name" value="WD40"/>
    <property type="match status" value="5"/>
</dbReference>
<dbReference type="AlphaFoldDB" id="A0ABD0JKE2"/>
<dbReference type="PANTHER" id="PTHR13211:SF0">
    <property type="entry name" value="TELOMERASE CAJAL BODY PROTEIN 1"/>
    <property type="match status" value="1"/>
</dbReference>
<evidence type="ECO:0000256" key="3">
    <source>
        <dbReference type="SAM" id="MobiDB-lite"/>
    </source>
</evidence>
<evidence type="ECO:0000313" key="4">
    <source>
        <dbReference type="EMBL" id="KAK7475492.1"/>
    </source>
</evidence>
<dbReference type="InterPro" id="IPR001680">
    <property type="entry name" value="WD40_rpt"/>
</dbReference>
<feature type="compositionally biased region" description="Polar residues" evidence="3">
    <location>
        <begin position="15"/>
        <end position="46"/>
    </location>
</feature>
<feature type="compositionally biased region" description="Acidic residues" evidence="3">
    <location>
        <begin position="506"/>
        <end position="521"/>
    </location>
</feature>
<dbReference type="InterPro" id="IPR051150">
    <property type="entry name" value="SWT21/TCAB1_mRNA_Telomere"/>
</dbReference>
<dbReference type="Gene3D" id="2.130.10.10">
    <property type="entry name" value="YVTN repeat-like/Quinoprotein amine dehydrogenase"/>
    <property type="match status" value="2"/>
</dbReference>
<evidence type="ECO:0000256" key="2">
    <source>
        <dbReference type="ARBA" id="ARBA00041558"/>
    </source>
</evidence>
<evidence type="ECO:0000256" key="1">
    <source>
        <dbReference type="ARBA" id="ARBA00038279"/>
    </source>
</evidence>
<dbReference type="SUPFAM" id="SSF50978">
    <property type="entry name" value="WD40 repeat-like"/>
    <property type="match status" value="1"/>
</dbReference>
<dbReference type="Proteomes" id="UP001519460">
    <property type="component" value="Unassembled WGS sequence"/>
</dbReference>
<reference evidence="4 5" key="1">
    <citation type="journal article" date="2023" name="Sci. Data">
        <title>Genome assembly of the Korean intertidal mud-creeper Batillaria attramentaria.</title>
        <authorList>
            <person name="Patra A.K."/>
            <person name="Ho P.T."/>
            <person name="Jun S."/>
            <person name="Lee S.J."/>
            <person name="Kim Y."/>
            <person name="Won Y.J."/>
        </authorList>
    </citation>
    <scope>NUCLEOTIDE SEQUENCE [LARGE SCALE GENOMIC DNA]</scope>
    <source>
        <strain evidence="4">Wonlab-2016</strain>
    </source>
</reference>
<dbReference type="Pfam" id="PF00400">
    <property type="entry name" value="WD40"/>
    <property type="match status" value="2"/>
</dbReference>
<keyword evidence="5" id="KW-1185">Reference proteome</keyword>
<protein>
    <recommendedName>
        <fullName evidence="2">WD repeat-containing protein 79</fullName>
    </recommendedName>
</protein>
<dbReference type="EMBL" id="JACVVK020000404">
    <property type="protein sequence ID" value="KAK7475492.1"/>
    <property type="molecule type" value="Genomic_DNA"/>
</dbReference>
<dbReference type="InterPro" id="IPR036322">
    <property type="entry name" value="WD40_repeat_dom_sf"/>
</dbReference>
<feature type="region of interest" description="Disordered" evidence="3">
    <location>
        <begin position="69"/>
        <end position="93"/>
    </location>
</feature>
<name>A0ABD0JKE2_9CAEN</name>
<dbReference type="InterPro" id="IPR015943">
    <property type="entry name" value="WD40/YVTN_repeat-like_dom_sf"/>
</dbReference>